<protein>
    <submittedName>
        <fullName evidence="6">Transcriptional regulator, LysR family</fullName>
    </submittedName>
</protein>
<evidence type="ECO:0000256" key="3">
    <source>
        <dbReference type="ARBA" id="ARBA00023125"/>
    </source>
</evidence>
<dbReference type="InterPro" id="IPR036388">
    <property type="entry name" value="WH-like_DNA-bd_sf"/>
</dbReference>
<dbReference type="RefSeq" id="WP_217807007.1">
    <property type="nucleotide sequence ID" value="NZ_FWXD01000007.1"/>
</dbReference>
<dbReference type="GO" id="GO:0043565">
    <property type="term" value="F:sequence-specific DNA binding"/>
    <property type="evidence" value="ECO:0007669"/>
    <property type="project" value="TreeGrafter"/>
</dbReference>
<keyword evidence="4" id="KW-0804">Transcription</keyword>
<evidence type="ECO:0000256" key="2">
    <source>
        <dbReference type="ARBA" id="ARBA00023015"/>
    </source>
</evidence>
<gene>
    <name evidence="6" type="ORF">SAMN02745857_01445</name>
</gene>
<proteinExistence type="inferred from homology"/>
<keyword evidence="7" id="KW-1185">Reference proteome</keyword>
<evidence type="ECO:0000313" key="6">
    <source>
        <dbReference type="EMBL" id="SMC22684.1"/>
    </source>
</evidence>
<dbReference type="FunFam" id="1.10.10.10:FF:000001">
    <property type="entry name" value="LysR family transcriptional regulator"/>
    <property type="match status" value="1"/>
</dbReference>
<dbReference type="Proteomes" id="UP000192761">
    <property type="component" value="Unassembled WGS sequence"/>
</dbReference>
<dbReference type="GO" id="GO:0006351">
    <property type="term" value="P:DNA-templated transcription"/>
    <property type="evidence" value="ECO:0007669"/>
    <property type="project" value="TreeGrafter"/>
</dbReference>
<accession>A0A1W1XFX6</accession>
<dbReference type="PROSITE" id="PS50931">
    <property type="entry name" value="HTH_LYSR"/>
    <property type="match status" value="1"/>
</dbReference>
<dbReference type="InterPro" id="IPR058163">
    <property type="entry name" value="LysR-type_TF_proteobact-type"/>
</dbReference>
<feature type="domain" description="HTH lysR-type" evidence="5">
    <location>
        <begin position="5"/>
        <end position="62"/>
    </location>
</feature>
<dbReference type="Pfam" id="PF03466">
    <property type="entry name" value="LysR_substrate"/>
    <property type="match status" value="1"/>
</dbReference>
<dbReference type="PANTHER" id="PTHR30537:SF5">
    <property type="entry name" value="HTH-TYPE TRANSCRIPTIONAL ACTIVATOR TTDR-RELATED"/>
    <property type="match status" value="1"/>
</dbReference>
<dbReference type="Pfam" id="PF00126">
    <property type="entry name" value="HTH_1"/>
    <property type="match status" value="1"/>
</dbReference>
<name>A0A1W1XFX6_9NEIS</name>
<dbReference type="STRING" id="1121001.SAMN02745857_01445"/>
<dbReference type="SUPFAM" id="SSF53850">
    <property type="entry name" value="Periplasmic binding protein-like II"/>
    <property type="match status" value="1"/>
</dbReference>
<dbReference type="InterPro" id="IPR005119">
    <property type="entry name" value="LysR_subst-bd"/>
</dbReference>
<reference evidence="6 7" key="1">
    <citation type="submission" date="2017-04" db="EMBL/GenBank/DDBJ databases">
        <authorList>
            <person name="Afonso C.L."/>
            <person name="Miller P.J."/>
            <person name="Scott M.A."/>
            <person name="Spackman E."/>
            <person name="Goraichik I."/>
            <person name="Dimitrov K.M."/>
            <person name="Suarez D.L."/>
            <person name="Swayne D.E."/>
        </authorList>
    </citation>
    <scope>NUCLEOTIDE SEQUENCE [LARGE SCALE GENOMIC DNA]</scope>
    <source>
        <strain evidence="6 7">DSM 23236</strain>
    </source>
</reference>
<dbReference type="SUPFAM" id="SSF46785">
    <property type="entry name" value="Winged helix' DNA-binding domain"/>
    <property type="match status" value="1"/>
</dbReference>
<evidence type="ECO:0000259" key="5">
    <source>
        <dbReference type="PROSITE" id="PS50931"/>
    </source>
</evidence>
<keyword evidence="3" id="KW-0238">DNA-binding</keyword>
<dbReference type="CDD" id="cd08422">
    <property type="entry name" value="PBP2_CrgA_like"/>
    <property type="match status" value="1"/>
</dbReference>
<sequence>MPTELLLAEMVVFARVAELGGFSAAARQLGQTPSAVSRQVARLEKALGVQLMVRTTRQLRMTEAGRTAYAHCLTLMTAGQEVMSVSHRFATVPQGKISMSTPKAFGRIVLQPLLMDFMRRYPEIDVQLLVTDRLVDPYVEDVDLIIRVTDQPPQGMVGRSLAPVKQVLCASPTYLDRHGRPAHPDELANHSCLYLGERADDKQWVFVKGEERRTVKVNGRFGCNHSEMRLAAALKGLGIACLPDFTPRELLGPDQLETVLPDWSLLSSWQGAAWLLYPSNRYLAARHRALVEFLVGELGKPQ</sequence>
<dbReference type="AlphaFoldDB" id="A0A1W1XFX6"/>
<dbReference type="PANTHER" id="PTHR30537">
    <property type="entry name" value="HTH-TYPE TRANSCRIPTIONAL REGULATOR"/>
    <property type="match status" value="1"/>
</dbReference>
<dbReference type="InterPro" id="IPR000847">
    <property type="entry name" value="LysR_HTH_N"/>
</dbReference>
<dbReference type="GO" id="GO:0003700">
    <property type="term" value="F:DNA-binding transcription factor activity"/>
    <property type="evidence" value="ECO:0007669"/>
    <property type="project" value="InterPro"/>
</dbReference>
<dbReference type="PRINTS" id="PR00039">
    <property type="entry name" value="HTHLYSR"/>
</dbReference>
<organism evidence="6 7">
    <name type="scientific">Andreprevotia lacus DSM 23236</name>
    <dbReference type="NCBI Taxonomy" id="1121001"/>
    <lineage>
        <taxon>Bacteria</taxon>
        <taxon>Pseudomonadati</taxon>
        <taxon>Pseudomonadota</taxon>
        <taxon>Betaproteobacteria</taxon>
        <taxon>Neisseriales</taxon>
        <taxon>Chitinibacteraceae</taxon>
        <taxon>Andreprevotia</taxon>
    </lineage>
</organism>
<dbReference type="InterPro" id="IPR036390">
    <property type="entry name" value="WH_DNA-bd_sf"/>
</dbReference>
<dbReference type="Gene3D" id="1.10.10.10">
    <property type="entry name" value="Winged helix-like DNA-binding domain superfamily/Winged helix DNA-binding domain"/>
    <property type="match status" value="1"/>
</dbReference>
<keyword evidence="2" id="KW-0805">Transcription regulation</keyword>
<evidence type="ECO:0000256" key="4">
    <source>
        <dbReference type="ARBA" id="ARBA00023163"/>
    </source>
</evidence>
<evidence type="ECO:0000313" key="7">
    <source>
        <dbReference type="Proteomes" id="UP000192761"/>
    </source>
</evidence>
<dbReference type="EMBL" id="FWXD01000007">
    <property type="protein sequence ID" value="SMC22684.1"/>
    <property type="molecule type" value="Genomic_DNA"/>
</dbReference>
<evidence type="ECO:0000256" key="1">
    <source>
        <dbReference type="ARBA" id="ARBA00009437"/>
    </source>
</evidence>
<dbReference type="Gene3D" id="3.40.190.290">
    <property type="match status" value="1"/>
</dbReference>
<comment type="similarity">
    <text evidence="1">Belongs to the LysR transcriptional regulatory family.</text>
</comment>